<protein>
    <submittedName>
        <fullName evidence="5">Putative membrane protein</fullName>
    </submittedName>
</protein>
<keyword evidence="2" id="KW-0812">Transmembrane</keyword>
<evidence type="ECO:0000259" key="3">
    <source>
        <dbReference type="Pfam" id="PF10081"/>
    </source>
</evidence>
<reference evidence="5 6" key="1">
    <citation type="submission" date="2020-08" db="EMBL/GenBank/DDBJ databases">
        <title>Genomic Encyclopedia of Type Strains, Phase IV (KMG-IV): sequencing the most valuable type-strain genomes for metagenomic binning, comparative biology and taxonomic classification.</title>
        <authorList>
            <person name="Goeker M."/>
        </authorList>
    </citation>
    <scope>NUCLEOTIDE SEQUENCE [LARGE SCALE GENOMIC DNA]</scope>
    <source>
        <strain evidence="5 6">DSM 45615</strain>
    </source>
</reference>
<feature type="transmembrane region" description="Helical" evidence="2">
    <location>
        <begin position="137"/>
        <end position="155"/>
    </location>
</feature>
<organism evidence="5 6">
    <name type="scientific">Thermocatellispora tengchongensis</name>
    <dbReference type="NCBI Taxonomy" id="1073253"/>
    <lineage>
        <taxon>Bacteria</taxon>
        <taxon>Bacillati</taxon>
        <taxon>Actinomycetota</taxon>
        <taxon>Actinomycetes</taxon>
        <taxon>Streptosporangiales</taxon>
        <taxon>Streptosporangiaceae</taxon>
        <taxon>Thermocatellispora</taxon>
    </lineage>
</organism>
<dbReference type="EMBL" id="JACHGN010000021">
    <property type="protein sequence ID" value="MBB5138081.1"/>
    <property type="molecule type" value="Genomic_DNA"/>
</dbReference>
<dbReference type="Pfam" id="PF10081">
    <property type="entry name" value="Abhydrolase_9"/>
    <property type="match status" value="1"/>
</dbReference>
<keyword evidence="6" id="KW-1185">Reference proteome</keyword>
<evidence type="ECO:0000259" key="4">
    <source>
        <dbReference type="Pfam" id="PF15420"/>
    </source>
</evidence>
<feature type="region of interest" description="Disordered" evidence="1">
    <location>
        <begin position="294"/>
        <end position="314"/>
    </location>
</feature>
<comment type="caution">
    <text evidence="5">The sequence shown here is derived from an EMBL/GenBank/DDBJ whole genome shotgun (WGS) entry which is preliminary data.</text>
</comment>
<feature type="transmembrane region" description="Helical" evidence="2">
    <location>
        <begin position="257"/>
        <end position="275"/>
    </location>
</feature>
<gene>
    <name evidence="5" type="ORF">HNP84_007834</name>
</gene>
<proteinExistence type="predicted"/>
<keyword evidence="2" id="KW-0472">Membrane</keyword>
<feature type="compositionally biased region" description="Basic and acidic residues" evidence="1">
    <location>
        <begin position="22"/>
        <end position="34"/>
    </location>
</feature>
<accession>A0A840PJT7</accession>
<dbReference type="Pfam" id="PF15420">
    <property type="entry name" value="Abhydrolase_9_N"/>
    <property type="match status" value="1"/>
</dbReference>
<evidence type="ECO:0000313" key="6">
    <source>
        <dbReference type="Proteomes" id="UP000578449"/>
    </source>
</evidence>
<feature type="transmembrane region" description="Helical" evidence="2">
    <location>
        <begin position="216"/>
        <end position="236"/>
    </location>
</feature>
<sequence length="646" mass="69023">MAAAAAAAAAWAWVASGLRSAGAERRGDEERPGPDDAAEENAAEENAAEGAATEKGTAEEGGTDGEAEEGGVEEEGGEAGESGESGEGRGRAITRSRTRAVRVEARVVRRPLGLGGSLVGLGFFCASLSPSLLPRSWVLQGAVSGIAAVLGYGLGSGITAVQRRALGLTPSPRARALAWRLLIAAAAVLSVLMLFYSAEWQREVRRTMAMDTGISWFPPVIAVLAALTFAGLLAIARSIRLGTRKLISLLGRFIPKLVAQVVGLSMAVFLVGVFADDVLFANFVEVMNNTSSLANGTTDPGTVPPRSGALSGGPGSLIPWDTLGREGREFTGRATTVQELSAFAGRRATQPIRVYVGLESAPTFDKQARLAVHELERTGAFRREVLVLMNTTGTGWVDAKAADAVEYMYAGDTALVAMQYSYLPSWLSFVVDREKAAQAAGALVREVRARWEAMAPDERPKLLVFGESLGSYGFEEHFRDLRSLVEGTDGALLVGPPNANPIWRSLIAGREPGTPMWRPVYQGGREVRFGQFPADLAGPPQPHVVYLQNASDPVVWWTPDLLWDKPAWLDVQPRGPDVAPAMRWYPVVTFWQVVVDLMFANNVPPGHGHQYGANVVDGWAAVAPPDGWTEADTIRLHKVIAADPRS</sequence>
<dbReference type="InterPro" id="IPR027788">
    <property type="entry name" value="Alpha/beta-hydrolase_N_dom"/>
</dbReference>
<feature type="domain" description="Alpha/beta-hydrolase catalytic" evidence="3">
    <location>
        <begin position="352"/>
        <end position="636"/>
    </location>
</feature>
<dbReference type="AlphaFoldDB" id="A0A840PJT7"/>
<dbReference type="RefSeq" id="WP_221337276.1">
    <property type="nucleotide sequence ID" value="NZ_BAABIX010000030.1"/>
</dbReference>
<feature type="compositionally biased region" description="Acidic residues" evidence="1">
    <location>
        <begin position="61"/>
        <end position="78"/>
    </location>
</feature>
<keyword evidence="2" id="KW-1133">Transmembrane helix</keyword>
<feature type="transmembrane region" description="Helical" evidence="2">
    <location>
        <begin position="176"/>
        <end position="196"/>
    </location>
</feature>
<evidence type="ECO:0000256" key="2">
    <source>
        <dbReference type="SAM" id="Phobius"/>
    </source>
</evidence>
<feature type="compositionally biased region" description="Acidic residues" evidence="1">
    <location>
        <begin position="36"/>
        <end position="47"/>
    </location>
</feature>
<feature type="region of interest" description="Disordered" evidence="1">
    <location>
        <begin position="19"/>
        <end position="95"/>
    </location>
</feature>
<name>A0A840PJT7_9ACTN</name>
<evidence type="ECO:0000256" key="1">
    <source>
        <dbReference type="SAM" id="MobiDB-lite"/>
    </source>
</evidence>
<dbReference type="InterPro" id="IPR027787">
    <property type="entry name" value="Alpha/beta-hydrolase_catalytic"/>
</dbReference>
<evidence type="ECO:0000313" key="5">
    <source>
        <dbReference type="EMBL" id="MBB5138081.1"/>
    </source>
</evidence>
<dbReference type="Proteomes" id="UP000578449">
    <property type="component" value="Unassembled WGS sequence"/>
</dbReference>
<feature type="domain" description="Alpha/beta-hydrolase N-terminal" evidence="4">
    <location>
        <begin position="128"/>
        <end position="333"/>
    </location>
</feature>